<organism evidence="2 11">
    <name type="scientific">Metallosphaera sedula</name>
    <dbReference type="NCBI Taxonomy" id="43687"/>
    <lineage>
        <taxon>Archaea</taxon>
        <taxon>Thermoproteota</taxon>
        <taxon>Thermoprotei</taxon>
        <taxon>Sulfolobales</taxon>
        <taxon>Sulfolobaceae</taxon>
        <taxon>Metallosphaera</taxon>
    </lineage>
</organism>
<dbReference type="Proteomes" id="UP000056255">
    <property type="component" value="Chromosome"/>
</dbReference>
<dbReference type="EMBL" id="CP012174">
    <property type="protein sequence ID" value="AKV78861.1"/>
    <property type="molecule type" value="Genomic_DNA"/>
</dbReference>
<evidence type="ECO:0000313" key="8">
    <source>
        <dbReference type="Proteomes" id="UP000061362"/>
    </source>
</evidence>
<dbReference type="Proteomes" id="UP000062398">
    <property type="component" value="Chromosome"/>
</dbReference>
<feature type="transmembrane region" description="Helical" evidence="1">
    <location>
        <begin position="96"/>
        <end position="117"/>
    </location>
</feature>
<dbReference type="EMBL" id="CP012172">
    <property type="protein sequence ID" value="AKV74370.1"/>
    <property type="molecule type" value="Genomic_DNA"/>
</dbReference>
<feature type="transmembrane region" description="Helical" evidence="1">
    <location>
        <begin position="138"/>
        <end position="159"/>
    </location>
</feature>
<evidence type="ECO:0000313" key="2">
    <source>
        <dbReference type="EMBL" id="AKV74370.1"/>
    </source>
</evidence>
<keyword evidence="1" id="KW-0472">Membrane</keyword>
<dbReference type="Proteomes" id="UP000061362">
    <property type="component" value="Chromosome"/>
</dbReference>
<evidence type="ECO:0000256" key="1">
    <source>
        <dbReference type="SAM" id="Phobius"/>
    </source>
</evidence>
<dbReference type="GO" id="GO:0022857">
    <property type="term" value="F:transmembrane transporter activity"/>
    <property type="evidence" value="ECO:0007669"/>
    <property type="project" value="InterPro"/>
</dbReference>
<dbReference type="InterPro" id="IPR036259">
    <property type="entry name" value="MFS_trans_sf"/>
</dbReference>
<feature type="transmembrane region" description="Helical" evidence="1">
    <location>
        <begin position="38"/>
        <end position="61"/>
    </location>
</feature>
<keyword evidence="1" id="KW-0812">Transmembrane</keyword>
<name>A0A0K1SI81_9CREN</name>
<dbReference type="SUPFAM" id="SSF103473">
    <property type="entry name" value="MFS general substrate transporter"/>
    <property type="match status" value="1"/>
</dbReference>
<evidence type="ECO:0000313" key="11">
    <source>
        <dbReference type="Proteomes" id="UP000068832"/>
    </source>
</evidence>
<evidence type="ECO:0000313" key="3">
    <source>
        <dbReference type="EMBL" id="AKV76609.1"/>
    </source>
</evidence>
<dbReference type="PANTHER" id="PTHR23520">
    <property type="entry name" value="TRANSPORTER, PUTATIVE (AFU_ORTHOLOGUE AFUA_3G04000)-RELATED"/>
    <property type="match status" value="1"/>
</dbReference>
<accession>A0A0K1SI81</accession>
<sequence length="397" mass="42245">MVDFLDSFNWLLLSRALRSIGIMFVTISSSLYLSTLGLSPVIIGLVFLGMTGYIAGFSLSLGMLGDRVGYKKSLILGDLIPAIALILLISTRNPLVVIPSAIITGLGGTAGGARGAFSPGLTALVARNWKEDQERVRRLGKLTSISALAGAGGGILLSFHDYLPFGNVNDFRFLFGVASGLLFASALCILKVEERRGEKKSTKFMRKGSLRYISKVIVSNTLSGAGVGLAIPLLPLWFNLRFHASPLIIGVIFTGASLSTSLGSYIATRISRNPLRLASLTRIMNGGFLLAMAISPFLPLAGALYVVRGFNAGVGMPNRTAINVRGVSEDDFGTASSLQGVATRLSQMSSGLSGYLLEESFALPLEVGGVMQALGGILYYTLLRGKEERREEKPKTV</sequence>
<dbReference type="Pfam" id="PF07690">
    <property type="entry name" value="MFS_1"/>
    <property type="match status" value="2"/>
</dbReference>
<dbReference type="EMBL" id="CP012176">
    <property type="protein sequence ID" value="AKV83344.1"/>
    <property type="molecule type" value="Genomic_DNA"/>
</dbReference>
<dbReference type="Proteomes" id="UP000062475">
    <property type="component" value="Chromosome"/>
</dbReference>
<evidence type="ECO:0000313" key="6">
    <source>
        <dbReference type="EMBL" id="AKV83344.1"/>
    </source>
</evidence>
<evidence type="ECO:0000313" key="4">
    <source>
        <dbReference type="EMBL" id="AKV78861.1"/>
    </source>
</evidence>
<evidence type="ECO:0000313" key="5">
    <source>
        <dbReference type="EMBL" id="AKV81106.1"/>
    </source>
</evidence>
<proteinExistence type="predicted"/>
<feature type="transmembrane region" description="Helical" evidence="1">
    <location>
        <begin position="361"/>
        <end position="383"/>
    </location>
</feature>
<protein>
    <submittedName>
        <fullName evidence="2">MFS transporter permease</fullName>
    </submittedName>
</protein>
<reference evidence="6 7" key="2">
    <citation type="submission" date="2015-07" db="EMBL/GenBank/DDBJ databases">
        <title>Physiological, transcriptional responses and genome re-sequencing of acid resistant extremely thermoacidophilic Metallosphaera sedula SARC-M1.</title>
        <authorList>
            <person name="Ai C."/>
            <person name="McCarthy S."/>
            <person name="Eckrich V."/>
            <person name="Rudrappa D."/>
            <person name="Qiu G."/>
            <person name="Blum P."/>
        </authorList>
    </citation>
    <scope>NUCLEOTIDE SEQUENCE [LARGE SCALE GENOMIC DNA]</scope>
    <source>
        <strain evidence="6 7">SARC-M1</strain>
    </source>
</reference>
<feature type="transmembrane region" description="Helical" evidence="1">
    <location>
        <begin position="171"/>
        <end position="192"/>
    </location>
</feature>
<feature type="transmembrane region" description="Helical" evidence="1">
    <location>
        <begin position="244"/>
        <end position="267"/>
    </location>
</feature>
<evidence type="ECO:0000313" key="7">
    <source>
        <dbReference type="Proteomes" id="UP000056255"/>
    </source>
</evidence>
<dbReference type="PATRIC" id="fig|43687.5.peg.1482"/>
<dbReference type="PANTHER" id="PTHR23520:SF5">
    <property type="entry name" value="TRANSPORTER, PUTATIVE (AFU_ORTHOLOGUE AFUA_3G04000)-RELATED"/>
    <property type="match status" value="1"/>
</dbReference>
<reference evidence="8 9" key="1">
    <citation type="journal article" date="2015" name="Genome Announc.">
        <title>Complete Genome Sequences of Evolved Arsenate-Resistant Metallosphaera sedula Strains.</title>
        <authorList>
            <person name="Ai C."/>
            <person name="McCarthy S."/>
            <person name="Schackwitz W."/>
            <person name="Martin J."/>
            <person name="Lipzen A."/>
            <person name="Blum P."/>
        </authorList>
    </citation>
    <scope>NUCLEOTIDE SEQUENCE [LARGE SCALE GENOMIC DNA]</scope>
    <source>
        <strain evidence="4 9">ARS120-1</strain>
        <strain evidence="5 8">ARS120-2</strain>
        <strain evidence="2 11">ARS50-1</strain>
        <strain evidence="3 10">ARS50-2</strain>
    </source>
</reference>
<evidence type="ECO:0000313" key="9">
    <source>
        <dbReference type="Proteomes" id="UP000062398"/>
    </source>
</evidence>
<dbReference type="Proteomes" id="UP000068832">
    <property type="component" value="Chromosome"/>
</dbReference>
<dbReference type="EMBL" id="CP012175">
    <property type="protein sequence ID" value="AKV81106.1"/>
    <property type="molecule type" value="Genomic_DNA"/>
</dbReference>
<feature type="transmembrane region" description="Helical" evidence="1">
    <location>
        <begin position="212"/>
        <end position="238"/>
    </location>
</feature>
<feature type="transmembrane region" description="Helical" evidence="1">
    <location>
        <begin position="288"/>
        <end position="307"/>
    </location>
</feature>
<gene>
    <name evidence="2" type="ORF">MsedA_1377</name>
    <name evidence="3" type="ORF">MsedB_1379</name>
    <name evidence="4" type="ORF">MsedC_1377</name>
    <name evidence="5" type="ORF">MsedD_1378</name>
    <name evidence="6" type="ORF">MsedE_1383</name>
</gene>
<evidence type="ECO:0000313" key="10">
    <source>
        <dbReference type="Proteomes" id="UP000062475"/>
    </source>
</evidence>
<dbReference type="EMBL" id="CP012173">
    <property type="protein sequence ID" value="AKV76609.1"/>
    <property type="molecule type" value="Genomic_DNA"/>
</dbReference>
<dbReference type="AlphaFoldDB" id="A0A0K1SI81"/>
<feature type="transmembrane region" description="Helical" evidence="1">
    <location>
        <begin position="73"/>
        <end position="90"/>
    </location>
</feature>
<dbReference type="InterPro" id="IPR011701">
    <property type="entry name" value="MFS"/>
</dbReference>
<dbReference type="Gene3D" id="1.20.1250.20">
    <property type="entry name" value="MFS general substrate transporter like domains"/>
    <property type="match status" value="2"/>
</dbReference>
<keyword evidence="1" id="KW-1133">Transmembrane helix</keyword>